<feature type="domain" description="Protein YTP1-like C-terminal" evidence="5">
    <location>
        <begin position="323"/>
        <end position="610"/>
    </location>
</feature>
<dbReference type="Gene3D" id="1.20.120.1770">
    <property type="match status" value="1"/>
</dbReference>
<dbReference type="InterPro" id="IPR018827">
    <property type="entry name" value="YTP1_C"/>
</dbReference>
<feature type="compositionally biased region" description="Basic and acidic residues" evidence="1">
    <location>
        <begin position="244"/>
        <end position="257"/>
    </location>
</feature>
<feature type="compositionally biased region" description="Low complexity" evidence="1">
    <location>
        <begin position="233"/>
        <end position="243"/>
    </location>
</feature>
<dbReference type="Proteomes" id="UP000002039">
    <property type="component" value="Unassembled WGS sequence"/>
</dbReference>
<feature type="region of interest" description="Disordered" evidence="1">
    <location>
        <begin position="37"/>
        <end position="76"/>
    </location>
</feature>
<feature type="region of interest" description="Disordered" evidence="1">
    <location>
        <begin position="211"/>
        <end position="274"/>
    </location>
</feature>
<feature type="transmembrane region" description="Helical" evidence="2">
    <location>
        <begin position="159"/>
        <end position="179"/>
    </location>
</feature>
<dbReference type="EMBL" id="EQ999983">
    <property type="protein sequence ID" value="EEQ85116.1"/>
    <property type="molecule type" value="Genomic_DNA"/>
</dbReference>
<evidence type="ECO:0000259" key="5">
    <source>
        <dbReference type="Pfam" id="PF10355"/>
    </source>
</evidence>
<dbReference type="InterPro" id="IPR018825">
    <property type="entry name" value="DUF2427"/>
</dbReference>
<keyword evidence="2" id="KW-0472">Membrane</keyword>
<keyword evidence="7" id="KW-1185">Reference proteome</keyword>
<dbReference type="GeneID" id="69029958"/>
<feature type="transmembrane region" description="Helical" evidence="2">
    <location>
        <begin position="399"/>
        <end position="420"/>
    </location>
</feature>
<dbReference type="Pfam" id="PF10355">
    <property type="entry name" value="Ytp1"/>
    <property type="match status" value="1"/>
</dbReference>
<feature type="transmembrane region" description="Helical" evidence="2">
    <location>
        <begin position="432"/>
        <end position="449"/>
    </location>
</feature>
<feature type="transmembrane region" description="Helical" evidence="2">
    <location>
        <begin position="551"/>
        <end position="571"/>
    </location>
</feature>
<feature type="transmembrane region" description="Helical" evidence="2">
    <location>
        <begin position="490"/>
        <end position="507"/>
    </location>
</feature>
<protein>
    <submittedName>
        <fullName evidence="6">Integral membrane protein</fullName>
    </submittedName>
</protein>
<gene>
    <name evidence="6" type="ORF">BDCG_08385</name>
</gene>
<evidence type="ECO:0000256" key="2">
    <source>
        <dbReference type="SAM" id="Phobius"/>
    </source>
</evidence>
<evidence type="ECO:0000256" key="3">
    <source>
        <dbReference type="SAM" id="SignalP"/>
    </source>
</evidence>
<feature type="compositionally biased region" description="Gly residues" evidence="1">
    <location>
        <begin position="42"/>
        <end position="58"/>
    </location>
</feature>
<evidence type="ECO:0000256" key="1">
    <source>
        <dbReference type="SAM" id="MobiDB-lite"/>
    </source>
</evidence>
<feature type="signal peptide" evidence="3">
    <location>
        <begin position="1"/>
        <end position="29"/>
    </location>
</feature>
<reference evidence="7" key="1">
    <citation type="journal article" date="2015" name="PLoS Genet.">
        <title>The dynamic genome and transcriptome of the human fungal pathogen Blastomyces and close relative Emmonsia.</title>
        <authorList>
            <person name="Munoz J.F."/>
            <person name="Gauthier G.M."/>
            <person name="Desjardins C.A."/>
            <person name="Gallo J.E."/>
            <person name="Holder J."/>
            <person name="Sullivan T.D."/>
            <person name="Marty A.J."/>
            <person name="Carmen J.C."/>
            <person name="Chen Z."/>
            <person name="Ding L."/>
            <person name="Gujja S."/>
            <person name="Magrini V."/>
            <person name="Misas E."/>
            <person name="Mitreva M."/>
            <person name="Priest M."/>
            <person name="Saif S."/>
            <person name="Whiston E.A."/>
            <person name="Young S."/>
            <person name="Zeng Q."/>
            <person name="Goldman W.E."/>
            <person name="Mardis E.R."/>
            <person name="Taylor J.W."/>
            <person name="McEwen J.G."/>
            <person name="Clay O.K."/>
            <person name="Klein B.S."/>
            <person name="Cuomo C.A."/>
        </authorList>
    </citation>
    <scope>NUCLEOTIDE SEQUENCE [LARGE SCALE GENOMIC DNA]</scope>
    <source>
        <strain evidence="7">ER-3 / ATCC MYA-2586</strain>
    </source>
</reference>
<evidence type="ECO:0000313" key="7">
    <source>
        <dbReference type="Proteomes" id="UP000002039"/>
    </source>
</evidence>
<sequence length="632" mass="68916">MLRTAPFAAPKGGALWLLLFLAVAVLAHGDNDAAHGNTDMGMGHGHGDGGGGGGGGGPHSSNGHSNSTPSSSPSSNSSSPMSYFAYQKHAGSIIAHVVLMVIAWFFILPIGVMLSVARSRLALPAQFVFLIVNALGLLLAAVYNSQVPNLYENNVHNKIGWIATWVMVAEVVMGLLFAYSGGRQGADTYTGPSYERVAFLPVPTAEDAQNETYPAGPYHQYRWSGDSGQGTERNSSSLRSRSCSPERGRRMSRPGDHDEFDEKPEDETNDGEMPMVPGANRFFWGGFVDKFLSRRVPGMLPRRALNIMNVFYVVIERTILILGFIAIATGAVVYGGIFRDNDIFNGLAHFIKGGIFFWYGLLTLGRWMGCFADFGWAWNIKPSRAMVGRLRACIPSGEFTESFVIFLYGASNVFLEHLAAWGKSWTAQDLEHVSISVMFFGGGLCGMLVESKRVRDWMNAAIYSPTAPAEGLPSESVEVPKTQRVPLNPIPALIILLLGLMMSSHHQSSMVSTMVHSQWGMLLVGFSIARGVTYVILCLKPPTSLLPYRPPSELIASFCLISGGLIFMLSTRNVVEAMEHYDLHSMFVFTVAMGFTAFIMAWEILCISLKAWVTKKPALAVPPPADTYRFPA</sequence>
<dbReference type="PANTHER" id="PTHR31685:SF3">
    <property type="entry name" value="INTEGRAL MEMBRANE PROTEIN (AFU_ORTHOLOGUE AFUA_6G12730)"/>
    <property type="match status" value="1"/>
</dbReference>
<feature type="transmembrane region" description="Helical" evidence="2">
    <location>
        <begin position="310"/>
        <end position="337"/>
    </location>
</feature>
<feature type="compositionally biased region" description="Low complexity" evidence="1">
    <location>
        <begin position="59"/>
        <end position="76"/>
    </location>
</feature>
<feature type="transmembrane region" description="Helical" evidence="2">
    <location>
        <begin position="121"/>
        <end position="143"/>
    </location>
</feature>
<keyword evidence="2" id="KW-1133">Transmembrane helix</keyword>
<feature type="domain" description="DUF2427" evidence="4">
    <location>
        <begin position="79"/>
        <end position="178"/>
    </location>
</feature>
<feature type="transmembrane region" description="Helical" evidence="2">
    <location>
        <begin position="519"/>
        <end position="539"/>
    </location>
</feature>
<dbReference type="Pfam" id="PF10348">
    <property type="entry name" value="DUF2427"/>
    <property type="match status" value="1"/>
</dbReference>
<feature type="transmembrane region" description="Helical" evidence="2">
    <location>
        <begin position="583"/>
        <end position="607"/>
    </location>
</feature>
<feature type="chain" id="PRO_5045944716" evidence="3">
    <location>
        <begin position="30"/>
        <end position="632"/>
    </location>
</feature>
<evidence type="ECO:0000313" key="6">
    <source>
        <dbReference type="EMBL" id="EEQ85116.1"/>
    </source>
</evidence>
<feature type="transmembrane region" description="Helical" evidence="2">
    <location>
        <begin position="93"/>
        <end position="114"/>
    </location>
</feature>
<keyword evidence="2" id="KW-0812">Transmembrane</keyword>
<accession>A0ABM9YG13</accession>
<name>A0ABM9YG13_AJEDR</name>
<dbReference type="RefSeq" id="XP_045272940.1">
    <property type="nucleotide sequence ID" value="XM_045424161.1"/>
</dbReference>
<feature type="compositionally biased region" description="Acidic residues" evidence="1">
    <location>
        <begin position="258"/>
        <end position="270"/>
    </location>
</feature>
<feature type="transmembrane region" description="Helical" evidence="2">
    <location>
        <begin position="357"/>
        <end position="378"/>
    </location>
</feature>
<proteinExistence type="predicted"/>
<evidence type="ECO:0000259" key="4">
    <source>
        <dbReference type="Pfam" id="PF10348"/>
    </source>
</evidence>
<organism evidence="6 7">
    <name type="scientific">Ajellomyces dermatitidis (strain ER-3 / ATCC MYA-2586)</name>
    <name type="common">Blastomyces dermatitidis</name>
    <dbReference type="NCBI Taxonomy" id="559297"/>
    <lineage>
        <taxon>Eukaryota</taxon>
        <taxon>Fungi</taxon>
        <taxon>Dikarya</taxon>
        <taxon>Ascomycota</taxon>
        <taxon>Pezizomycotina</taxon>
        <taxon>Eurotiomycetes</taxon>
        <taxon>Eurotiomycetidae</taxon>
        <taxon>Onygenales</taxon>
        <taxon>Ajellomycetaceae</taxon>
        <taxon>Blastomyces</taxon>
    </lineage>
</organism>
<keyword evidence="3" id="KW-0732">Signal</keyword>
<dbReference type="PANTHER" id="PTHR31685">
    <property type="entry name" value="INTEGRAL MEMBRANE PROTEIN (AFU_ORTHOLOGUE AFUA_6G12730)-RELATED"/>
    <property type="match status" value="1"/>
</dbReference>